<dbReference type="Pfam" id="PF16925">
    <property type="entry name" value="TetR_C_13"/>
    <property type="match status" value="1"/>
</dbReference>
<keyword evidence="1" id="KW-0805">Transcription regulation</keyword>
<dbReference type="PRINTS" id="PR00455">
    <property type="entry name" value="HTHTETR"/>
</dbReference>
<evidence type="ECO:0000256" key="3">
    <source>
        <dbReference type="ARBA" id="ARBA00023163"/>
    </source>
</evidence>
<organism evidence="6 7">
    <name type="scientific">Thalassospira profundimaris</name>
    <dbReference type="NCBI Taxonomy" id="502049"/>
    <lineage>
        <taxon>Bacteria</taxon>
        <taxon>Pseudomonadati</taxon>
        <taxon>Pseudomonadota</taxon>
        <taxon>Alphaproteobacteria</taxon>
        <taxon>Rhodospirillales</taxon>
        <taxon>Thalassospiraceae</taxon>
        <taxon>Thalassospira</taxon>
    </lineage>
</organism>
<dbReference type="InterPro" id="IPR001647">
    <property type="entry name" value="HTH_TetR"/>
</dbReference>
<proteinExistence type="predicted"/>
<evidence type="ECO:0000256" key="4">
    <source>
        <dbReference type="PROSITE-ProRule" id="PRU00335"/>
    </source>
</evidence>
<accession>A0A367WFQ6</accession>
<sequence>MARPRAFDEESVLDNAMNVFWHKGFEATSVQDLVNETGLNRASMYASFGDKKALFLKVLDHYTLKISTVRFAKLLEMADGRRAICETFEDIMRVGLTDGRNKGCLMVNSGMELAPHDPETAAIARQSFKRIELLFVDALVRAQAQKTISDGKNIRALSRFLAGSAQGLQLMARRAADDATMRDFVDVVLSTLD</sequence>
<dbReference type="RefSeq" id="WP_114090835.1">
    <property type="nucleotide sequence ID" value="NZ_JPWH01000053.1"/>
</dbReference>
<dbReference type="SUPFAM" id="SSF46689">
    <property type="entry name" value="Homeodomain-like"/>
    <property type="match status" value="1"/>
</dbReference>
<dbReference type="InterPro" id="IPR036271">
    <property type="entry name" value="Tet_transcr_reg_TetR-rel_C_sf"/>
</dbReference>
<dbReference type="Pfam" id="PF00440">
    <property type="entry name" value="TetR_N"/>
    <property type="match status" value="1"/>
</dbReference>
<feature type="domain" description="HTH tetR-type" evidence="5">
    <location>
        <begin position="6"/>
        <end position="66"/>
    </location>
</feature>
<dbReference type="Gene3D" id="1.10.357.10">
    <property type="entry name" value="Tetracycline Repressor, domain 2"/>
    <property type="match status" value="1"/>
</dbReference>
<feature type="DNA-binding region" description="H-T-H motif" evidence="4">
    <location>
        <begin position="29"/>
        <end position="48"/>
    </location>
</feature>
<dbReference type="SUPFAM" id="SSF48498">
    <property type="entry name" value="Tetracyclin repressor-like, C-terminal domain"/>
    <property type="match status" value="1"/>
</dbReference>
<dbReference type="OrthoDB" id="9795242at2"/>
<protein>
    <submittedName>
        <fullName evidence="6">TetR family transcriptional regulator</fullName>
    </submittedName>
</protein>
<evidence type="ECO:0000259" key="5">
    <source>
        <dbReference type="PROSITE" id="PS50977"/>
    </source>
</evidence>
<dbReference type="PANTHER" id="PTHR47506">
    <property type="entry name" value="TRANSCRIPTIONAL REGULATORY PROTEIN"/>
    <property type="match status" value="1"/>
</dbReference>
<dbReference type="GO" id="GO:0003677">
    <property type="term" value="F:DNA binding"/>
    <property type="evidence" value="ECO:0007669"/>
    <property type="project" value="UniProtKB-UniRule"/>
</dbReference>
<dbReference type="EMBL" id="JPWH01000053">
    <property type="protein sequence ID" value="RCK39322.1"/>
    <property type="molecule type" value="Genomic_DNA"/>
</dbReference>
<dbReference type="Gene3D" id="1.10.10.60">
    <property type="entry name" value="Homeodomain-like"/>
    <property type="match status" value="1"/>
</dbReference>
<evidence type="ECO:0000313" key="7">
    <source>
        <dbReference type="Proteomes" id="UP000252517"/>
    </source>
</evidence>
<gene>
    <name evidence="6" type="ORF">TH25_25405</name>
</gene>
<evidence type="ECO:0000256" key="1">
    <source>
        <dbReference type="ARBA" id="ARBA00023015"/>
    </source>
</evidence>
<dbReference type="PROSITE" id="PS50977">
    <property type="entry name" value="HTH_TETR_2"/>
    <property type="match status" value="1"/>
</dbReference>
<keyword evidence="3" id="KW-0804">Transcription</keyword>
<evidence type="ECO:0000313" key="6">
    <source>
        <dbReference type="EMBL" id="RCK39322.1"/>
    </source>
</evidence>
<dbReference type="InterPro" id="IPR011075">
    <property type="entry name" value="TetR_C"/>
</dbReference>
<reference evidence="6 7" key="1">
    <citation type="submission" date="2014-07" db="EMBL/GenBank/DDBJ databases">
        <title>Draft genome sequence of Thalassospira profundimaris S25-3-2.</title>
        <authorList>
            <person name="Lai Q."/>
            <person name="Shao Z."/>
        </authorList>
    </citation>
    <scope>NUCLEOTIDE SEQUENCE [LARGE SCALE GENOMIC DNA]</scope>
    <source>
        <strain evidence="6 7">S25-3-2</strain>
    </source>
</reference>
<dbReference type="AlphaFoldDB" id="A0A367WFQ6"/>
<dbReference type="Proteomes" id="UP000252517">
    <property type="component" value="Unassembled WGS sequence"/>
</dbReference>
<keyword evidence="2 4" id="KW-0238">DNA-binding</keyword>
<dbReference type="InterPro" id="IPR009057">
    <property type="entry name" value="Homeodomain-like_sf"/>
</dbReference>
<dbReference type="PANTHER" id="PTHR47506:SF1">
    <property type="entry name" value="HTH-TYPE TRANSCRIPTIONAL REGULATOR YJDC"/>
    <property type="match status" value="1"/>
</dbReference>
<comment type="caution">
    <text evidence="6">The sequence shown here is derived from an EMBL/GenBank/DDBJ whole genome shotgun (WGS) entry which is preliminary data.</text>
</comment>
<evidence type="ECO:0000256" key="2">
    <source>
        <dbReference type="ARBA" id="ARBA00023125"/>
    </source>
</evidence>
<name>A0A367WFQ6_9PROT</name>